<dbReference type="Proteomes" id="UP001634394">
    <property type="component" value="Unassembled WGS sequence"/>
</dbReference>
<evidence type="ECO:0000313" key="2">
    <source>
        <dbReference type="EMBL" id="KAL3853730.1"/>
    </source>
</evidence>
<evidence type="ECO:0000259" key="1">
    <source>
        <dbReference type="Pfam" id="PF18738"/>
    </source>
</evidence>
<dbReference type="InterPro" id="IPR041249">
    <property type="entry name" value="HEPN_DZIP3"/>
</dbReference>
<dbReference type="EMBL" id="JBJQND010000015">
    <property type="protein sequence ID" value="KAL3853730.1"/>
    <property type="molecule type" value="Genomic_DNA"/>
</dbReference>
<dbReference type="Pfam" id="PF18738">
    <property type="entry name" value="HEPN_DZIP3"/>
    <property type="match status" value="1"/>
</dbReference>
<keyword evidence="3" id="KW-1185">Reference proteome</keyword>
<sequence length="522" mass="60486">MDHESLNWFRFAKCVADVGNSVLRRYLYFHASTCSLSGYHDIWQQNVNDHCQSNDLNVLWTLLNQHSLALSVTDQQIFQPLIAKWKGNKGLPKEIRKQLSSLELWEKDLRDTVVTNEVQRNTLNKMSSEIQNLVTEHCLLLTAVRTWTKDFINVCHTNQSDLLHLIEQHNERTHSLLSTFLRKLDVIVKQGSDDLKDALQTCQQDDGNSSSELKTNIHKCFISWKLNIDKLIDPWTILQHLLTCTRNDLQGVQNTCQVNVNNICSTWHTDLQNELAELNHQLQQVGQSKGDQLDLARKLHEKLEAFPSVYERHIKAFFDSKETDLKKLKKRHILTEPQWSLMFPSQGSIDLEAFDITLSSALLRNICSVYPPELGWSGKILDTDHSVGADLMRLKHYRNNYVGHISDLALPNSDFKEIWGILETVLHRLSMHLGNAFWQNIKQKIIELRTCPFDDHANIKLQLELLDWYKSDSGQLPEKLENLFQFLEEKLHNISNQNVVILSELQHLTTQIRNINKGNICH</sequence>
<accession>A0ABD3UW93</accession>
<protein>
    <recommendedName>
        <fullName evidence="1">DZIP3-like HEPN domain-containing protein</fullName>
    </recommendedName>
</protein>
<evidence type="ECO:0000313" key="3">
    <source>
        <dbReference type="Proteomes" id="UP001634394"/>
    </source>
</evidence>
<comment type="caution">
    <text evidence="2">The sequence shown here is derived from an EMBL/GenBank/DDBJ whole genome shotgun (WGS) entry which is preliminary data.</text>
</comment>
<proteinExistence type="predicted"/>
<reference evidence="2 3" key="1">
    <citation type="submission" date="2024-11" db="EMBL/GenBank/DDBJ databases">
        <title>Chromosome-level genome assembly of the freshwater bivalve Anodonta woodiana.</title>
        <authorList>
            <person name="Chen X."/>
        </authorList>
    </citation>
    <scope>NUCLEOTIDE SEQUENCE [LARGE SCALE GENOMIC DNA]</scope>
    <source>
        <strain evidence="2">MN2024</strain>
        <tissue evidence="2">Gills</tissue>
    </source>
</reference>
<organism evidence="2 3">
    <name type="scientific">Sinanodonta woodiana</name>
    <name type="common">Chinese pond mussel</name>
    <name type="synonym">Anodonta woodiana</name>
    <dbReference type="NCBI Taxonomy" id="1069815"/>
    <lineage>
        <taxon>Eukaryota</taxon>
        <taxon>Metazoa</taxon>
        <taxon>Spiralia</taxon>
        <taxon>Lophotrochozoa</taxon>
        <taxon>Mollusca</taxon>
        <taxon>Bivalvia</taxon>
        <taxon>Autobranchia</taxon>
        <taxon>Heteroconchia</taxon>
        <taxon>Palaeoheterodonta</taxon>
        <taxon>Unionida</taxon>
        <taxon>Unionoidea</taxon>
        <taxon>Unionidae</taxon>
        <taxon>Unioninae</taxon>
        <taxon>Sinanodonta</taxon>
    </lineage>
</organism>
<dbReference type="AlphaFoldDB" id="A0ABD3UW93"/>
<name>A0ABD3UW93_SINWO</name>
<gene>
    <name evidence="2" type="ORF">ACJMK2_017247</name>
</gene>
<feature type="domain" description="DZIP3-like HEPN" evidence="1">
    <location>
        <begin position="314"/>
        <end position="447"/>
    </location>
</feature>